<sequence>MSLHSMNEDTIEAEQVLGALRQSMDGVTMDAPVERIAAAGRARTRRQRLAKVSVVAAAAAGLALGVNSYGNPATAPPAAGNSTGTGAVHIHTVAFSVDTKTDGTVHVSWDKAKYFSDHAGLQEALARAGFPVIIKVGEFCLGPGDDASLSHGEGPGVTQVITGERQSNGRVELVFTPSAMPAGKQLFIGYLNAAQLAASGGRPGSVERLVPTGVTLSCTTQAPTHD</sequence>
<keyword evidence="2" id="KW-1185">Reference proteome</keyword>
<protein>
    <submittedName>
        <fullName evidence="1">Uncharacterized protein</fullName>
    </submittedName>
</protein>
<proteinExistence type="predicted"/>
<evidence type="ECO:0000313" key="1">
    <source>
        <dbReference type="EMBL" id="TJZ99241.1"/>
    </source>
</evidence>
<evidence type="ECO:0000313" key="2">
    <source>
        <dbReference type="Proteomes" id="UP000305778"/>
    </source>
</evidence>
<dbReference type="Proteomes" id="UP000305778">
    <property type="component" value="Unassembled WGS sequence"/>
</dbReference>
<organism evidence="1 2">
    <name type="scientific">Actinacidiphila oryziradicis</name>
    <dbReference type="NCBI Taxonomy" id="2571141"/>
    <lineage>
        <taxon>Bacteria</taxon>
        <taxon>Bacillati</taxon>
        <taxon>Actinomycetota</taxon>
        <taxon>Actinomycetes</taxon>
        <taxon>Kitasatosporales</taxon>
        <taxon>Streptomycetaceae</taxon>
        <taxon>Actinacidiphila</taxon>
    </lineage>
</organism>
<comment type="caution">
    <text evidence="1">The sequence shown here is derived from an EMBL/GenBank/DDBJ whole genome shotgun (WGS) entry which is preliminary data.</text>
</comment>
<accession>A0A4U0RSZ0</accession>
<gene>
    <name evidence="1" type="ORF">FCI23_46545</name>
</gene>
<name>A0A4U0RSZ0_9ACTN</name>
<reference evidence="1 2" key="1">
    <citation type="submission" date="2019-04" db="EMBL/GenBank/DDBJ databases">
        <title>Streptomyces oryziradicis sp. nov., a novel actinomycete isolated from rhizosphere soil of rice (Oryza sativa L.).</title>
        <authorList>
            <person name="Li C."/>
        </authorList>
    </citation>
    <scope>NUCLEOTIDE SEQUENCE [LARGE SCALE GENOMIC DNA]</scope>
    <source>
        <strain evidence="1 2">NEAU-C40</strain>
    </source>
</reference>
<dbReference type="AlphaFoldDB" id="A0A4U0RSZ0"/>
<dbReference type="OrthoDB" id="3525562at2"/>
<dbReference type="RefSeq" id="WP_136730079.1">
    <property type="nucleotide sequence ID" value="NZ_SUMC01000113.1"/>
</dbReference>
<dbReference type="EMBL" id="SUMC01000113">
    <property type="protein sequence ID" value="TJZ99241.1"/>
    <property type="molecule type" value="Genomic_DNA"/>
</dbReference>